<evidence type="ECO:0008006" key="3">
    <source>
        <dbReference type="Google" id="ProtNLM"/>
    </source>
</evidence>
<accession>A0AAF0YQ99</accession>
<reference evidence="1" key="2">
    <citation type="submission" date="2023-10" db="EMBL/GenBank/DDBJ databases">
        <authorList>
            <person name="Choi B."/>
        </authorList>
    </citation>
    <scope>NUCLEOTIDE SEQUENCE</scope>
    <source>
        <strain evidence="1">UMB0763</strain>
    </source>
</reference>
<gene>
    <name evidence="1" type="ORF">CYJ47_09090</name>
</gene>
<name>A0AAF0YQ99_9CORY</name>
<proteinExistence type="predicted"/>
<sequence>MKQFIRTTTDNKPTLVAVSTPHAVDKPAPPTEVAPKLQLPPFRFNPLATLIFRSKESVQFGIDTAHTAVVTFPSHQLASSTVSYLKRFHSTRTYNELITGLAACGNSVEWARAFIEDLVAYRVIVPQRTKIEVAVVGTSPLAKEVRHLLPFDHFQLLTSLQTESEEHFLARVPEKAILVLVDTLIEAPVYSAAIRDSARTIVQGCILDGRGYVGPAMIDGDGPCPLCAELYHLDLDPRWRMLLTQNPVRRGSRDPLIVAETAARIISMTLKAAGVMVSPPGVGNFFHSPHTLLTPGQFEVVDPYDMTIDVRHMEPHPHCPECFARISGTPLEHPAGHPQIYPA</sequence>
<dbReference type="Gene3D" id="3.40.50.720">
    <property type="entry name" value="NAD(P)-binding Rossmann-like Domain"/>
    <property type="match status" value="1"/>
</dbReference>
<dbReference type="RefSeq" id="WP_101677882.1">
    <property type="nucleotide sequence ID" value="NZ_CP136958.1"/>
</dbReference>
<dbReference type="Proteomes" id="UP000234560">
    <property type="component" value="Chromosome"/>
</dbReference>
<dbReference type="EMBL" id="CP136958">
    <property type="protein sequence ID" value="WOT01420.1"/>
    <property type="molecule type" value="Genomic_DNA"/>
</dbReference>
<reference evidence="1" key="1">
    <citation type="submission" date="2017-12" db="EMBL/GenBank/DDBJ databases">
        <authorList>
            <person name="Thomas-White K."/>
            <person name="Wolfe A.J."/>
        </authorList>
    </citation>
    <scope>NUCLEOTIDE SEQUENCE</scope>
    <source>
        <strain evidence="1">UMB0763</strain>
    </source>
</reference>
<dbReference type="AlphaFoldDB" id="A0AAF0YQ99"/>
<organism evidence="1 2">
    <name type="scientific">Corynebacterium pyruviciproducens</name>
    <dbReference type="NCBI Taxonomy" id="598660"/>
    <lineage>
        <taxon>Bacteria</taxon>
        <taxon>Bacillati</taxon>
        <taxon>Actinomycetota</taxon>
        <taxon>Actinomycetes</taxon>
        <taxon>Mycobacteriales</taxon>
        <taxon>Corynebacteriaceae</taxon>
        <taxon>Corynebacterium</taxon>
    </lineage>
</organism>
<evidence type="ECO:0000313" key="2">
    <source>
        <dbReference type="Proteomes" id="UP000234560"/>
    </source>
</evidence>
<protein>
    <recommendedName>
        <fullName evidence="3">Bacteriocin biosynthesis cyclodehydratase</fullName>
    </recommendedName>
</protein>
<evidence type="ECO:0000313" key="1">
    <source>
        <dbReference type="EMBL" id="WOT01420.1"/>
    </source>
</evidence>
<dbReference type="KEGG" id="cpyr:CYJ47_09090"/>